<evidence type="ECO:0000256" key="1">
    <source>
        <dbReference type="SAM" id="MobiDB-lite"/>
    </source>
</evidence>
<dbReference type="Gene3D" id="1.10.30.50">
    <property type="match status" value="1"/>
</dbReference>
<dbReference type="GO" id="GO:0008270">
    <property type="term" value="F:zinc ion binding"/>
    <property type="evidence" value="ECO:0007669"/>
    <property type="project" value="InterPro"/>
</dbReference>
<comment type="caution">
    <text evidence="3">The sequence shown here is derived from an EMBL/GenBank/DDBJ whole genome shotgun (WGS) entry which is preliminary data.</text>
</comment>
<feature type="compositionally biased region" description="Low complexity" evidence="1">
    <location>
        <begin position="39"/>
        <end position="59"/>
    </location>
</feature>
<dbReference type="RefSeq" id="WP_148043424.1">
    <property type="nucleotide sequence ID" value="NZ_RJJQ01000034.1"/>
</dbReference>
<dbReference type="InterPro" id="IPR002711">
    <property type="entry name" value="HNH"/>
</dbReference>
<evidence type="ECO:0000313" key="4">
    <source>
        <dbReference type="Proteomes" id="UP000271678"/>
    </source>
</evidence>
<dbReference type="AlphaFoldDB" id="A0A3M9LUT4"/>
<organism evidence="3 4">
    <name type="scientific">Flexivirga caeni</name>
    <dbReference type="NCBI Taxonomy" id="2294115"/>
    <lineage>
        <taxon>Bacteria</taxon>
        <taxon>Bacillati</taxon>
        <taxon>Actinomycetota</taxon>
        <taxon>Actinomycetes</taxon>
        <taxon>Micrococcales</taxon>
        <taxon>Dermacoccaceae</taxon>
        <taxon>Flexivirga</taxon>
    </lineage>
</organism>
<evidence type="ECO:0000259" key="2">
    <source>
        <dbReference type="Pfam" id="PF01844"/>
    </source>
</evidence>
<feature type="compositionally biased region" description="Pro residues" evidence="1">
    <location>
        <begin position="60"/>
        <end position="70"/>
    </location>
</feature>
<name>A0A3M9LUT4_9MICO</name>
<accession>A0A3M9LUT4</accession>
<dbReference type="GO" id="GO:0003676">
    <property type="term" value="F:nucleic acid binding"/>
    <property type="evidence" value="ECO:0007669"/>
    <property type="project" value="InterPro"/>
</dbReference>
<feature type="region of interest" description="Disordered" evidence="1">
    <location>
        <begin position="37"/>
        <end position="74"/>
    </location>
</feature>
<evidence type="ECO:0000313" key="3">
    <source>
        <dbReference type="EMBL" id="RNI17044.1"/>
    </source>
</evidence>
<dbReference type="EMBL" id="RJJQ01000034">
    <property type="protein sequence ID" value="RNI17044.1"/>
    <property type="molecule type" value="Genomic_DNA"/>
</dbReference>
<protein>
    <recommendedName>
        <fullName evidence="2">HNH domain-containing protein</fullName>
    </recommendedName>
</protein>
<sequence length="94" mass="10404">TIRHIDHIRPHATGGATTERDGQGLCERCNYLKEHPDYSVTGHAGQTTTTTGSLVATSHPPSPPGLPPPTRSHTERTLIDFIWVTQQFDYRRAS</sequence>
<proteinExistence type="predicted"/>
<dbReference type="CDD" id="cd00085">
    <property type="entry name" value="HNHc"/>
    <property type="match status" value="1"/>
</dbReference>
<feature type="region of interest" description="Disordered" evidence="1">
    <location>
        <begin position="1"/>
        <end position="22"/>
    </location>
</feature>
<keyword evidence="4" id="KW-1185">Reference proteome</keyword>
<feature type="domain" description="HNH" evidence="2">
    <location>
        <begin position="4"/>
        <end position="33"/>
    </location>
</feature>
<reference evidence="3 4" key="1">
    <citation type="submission" date="2018-11" db="EMBL/GenBank/DDBJ databases">
        <title>Draft genome of Simplicispira Flexivirga sp. BO-16.</title>
        <authorList>
            <person name="Im W.T."/>
        </authorList>
    </citation>
    <scope>NUCLEOTIDE SEQUENCE [LARGE SCALE GENOMIC DNA]</scope>
    <source>
        <strain evidence="3 4">BO-16</strain>
    </source>
</reference>
<feature type="non-terminal residue" evidence="3">
    <location>
        <position position="1"/>
    </location>
</feature>
<dbReference type="Pfam" id="PF01844">
    <property type="entry name" value="HNH"/>
    <property type="match status" value="1"/>
</dbReference>
<gene>
    <name evidence="3" type="ORF">EFY87_19645</name>
</gene>
<dbReference type="InterPro" id="IPR003615">
    <property type="entry name" value="HNH_nuc"/>
</dbReference>
<dbReference type="GO" id="GO:0004519">
    <property type="term" value="F:endonuclease activity"/>
    <property type="evidence" value="ECO:0007669"/>
    <property type="project" value="InterPro"/>
</dbReference>
<dbReference type="Proteomes" id="UP000271678">
    <property type="component" value="Unassembled WGS sequence"/>
</dbReference>